<comment type="caution">
    <text evidence="2">The sequence shown here is derived from an EMBL/GenBank/DDBJ whole genome shotgun (WGS) entry which is preliminary data.</text>
</comment>
<keyword evidence="1" id="KW-0812">Transmembrane</keyword>
<proteinExistence type="predicted"/>
<dbReference type="RefSeq" id="WP_146246805.1">
    <property type="nucleotide sequence ID" value="NZ_BONA01000079.1"/>
</dbReference>
<organism evidence="2 3">
    <name type="scientific">Actinoplanes xinjiangensis</name>
    <dbReference type="NCBI Taxonomy" id="512350"/>
    <lineage>
        <taxon>Bacteria</taxon>
        <taxon>Bacillati</taxon>
        <taxon>Actinomycetota</taxon>
        <taxon>Actinomycetes</taxon>
        <taxon>Micromonosporales</taxon>
        <taxon>Micromonosporaceae</taxon>
        <taxon>Actinoplanes</taxon>
    </lineage>
</organism>
<feature type="transmembrane region" description="Helical" evidence="1">
    <location>
        <begin position="65"/>
        <end position="89"/>
    </location>
</feature>
<dbReference type="OrthoDB" id="3298215at2"/>
<accession>A0A316EC64</accession>
<evidence type="ECO:0000313" key="2">
    <source>
        <dbReference type="EMBL" id="PWK26947.1"/>
    </source>
</evidence>
<dbReference type="EMBL" id="QGGR01000058">
    <property type="protein sequence ID" value="PWK26947.1"/>
    <property type="molecule type" value="Genomic_DNA"/>
</dbReference>
<keyword evidence="1" id="KW-1133">Transmembrane helix</keyword>
<gene>
    <name evidence="2" type="ORF">BC793_1586</name>
</gene>
<feature type="transmembrane region" description="Helical" evidence="1">
    <location>
        <begin position="134"/>
        <end position="152"/>
    </location>
</feature>
<reference evidence="2 3" key="1">
    <citation type="submission" date="2018-05" db="EMBL/GenBank/DDBJ databases">
        <title>Genomic Encyclopedia of Archaeal and Bacterial Type Strains, Phase II (KMG-II): from individual species to whole genera.</title>
        <authorList>
            <person name="Goeker M."/>
        </authorList>
    </citation>
    <scope>NUCLEOTIDE SEQUENCE [LARGE SCALE GENOMIC DNA]</scope>
    <source>
        <strain evidence="2 3">DSM 45184</strain>
    </source>
</reference>
<keyword evidence="3" id="KW-1185">Reference proteome</keyword>
<feature type="transmembrane region" description="Helical" evidence="1">
    <location>
        <begin position="35"/>
        <end position="53"/>
    </location>
</feature>
<dbReference type="AlphaFoldDB" id="A0A316EC64"/>
<feature type="transmembrane region" description="Helical" evidence="1">
    <location>
        <begin position="12"/>
        <end position="29"/>
    </location>
</feature>
<sequence>MTSRIIRLTVGQLSLTFGMFWLVMSLTVAVDRHVFAGAAVAGGGLVLLLWRRIRLPVRPVVTGSVVFGVAGTVVGLVVRTVSTGGMFGWSESRGWPFGWLSRGGLADTPDGAHRRAMAGGWGTDLARLAADVTVWAYAGLVLICLLGLVVRAQKAHRTPERAE</sequence>
<dbReference type="Proteomes" id="UP000245697">
    <property type="component" value="Unassembled WGS sequence"/>
</dbReference>
<protein>
    <submittedName>
        <fullName evidence="2">Uncharacterized protein</fullName>
    </submittedName>
</protein>
<evidence type="ECO:0000313" key="3">
    <source>
        <dbReference type="Proteomes" id="UP000245697"/>
    </source>
</evidence>
<name>A0A316EC64_9ACTN</name>
<evidence type="ECO:0000256" key="1">
    <source>
        <dbReference type="SAM" id="Phobius"/>
    </source>
</evidence>
<keyword evidence="1" id="KW-0472">Membrane</keyword>